<dbReference type="EMBL" id="JAPDRK010000003">
    <property type="protein sequence ID" value="KAJ9614487.1"/>
    <property type="molecule type" value="Genomic_DNA"/>
</dbReference>
<sequence>MTSILAPGDLKDLKEKSVLITGGASGLGLETALLFASNGAYVTVADVQPPLEVLAKPGHHVQYVKCDVSDWKSQVAAFKAAIEFSPTRSLDVVATFAAVDLLENLIDEIKAVEDVSLDTDPAPPSLRTIDINLKGSYYSAALSLHYFRLQAPGMPSASPAPKALIFVSSLAGYLDDDHNIAYTTSKFGTRGLFRALRRRTAKELSPGVRVNLIAPWAVKTPMTEPLLKLMEGMGIQEGKGITFATTKTCAEAVGRCAVDETIHGRAFAIMPEGAFDLKDDIEGGYGGEELKILMSWRKAAGDFLQG</sequence>
<keyword evidence="2" id="KW-0521">NADP</keyword>
<dbReference type="InterPro" id="IPR020904">
    <property type="entry name" value="Sc_DH/Rdtase_CS"/>
</dbReference>
<keyword evidence="3" id="KW-0560">Oxidoreductase</keyword>
<dbReference type="InterPro" id="IPR036291">
    <property type="entry name" value="NAD(P)-bd_dom_sf"/>
</dbReference>
<dbReference type="PRINTS" id="PR00081">
    <property type="entry name" value="GDHRDH"/>
</dbReference>
<dbReference type="GO" id="GO:0016491">
    <property type="term" value="F:oxidoreductase activity"/>
    <property type="evidence" value="ECO:0007669"/>
    <property type="project" value="UniProtKB-KW"/>
</dbReference>
<dbReference type="InterPro" id="IPR002347">
    <property type="entry name" value="SDR_fam"/>
</dbReference>
<dbReference type="Pfam" id="PF00106">
    <property type="entry name" value="adh_short"/>
    <property type="match status" value="1"/>
</dbReference>
<proteinExistence type="inferred from homology"/>
<evidence type="ECO:0000256" key="1">
    <source>
        <dbReference type="ARBA" id="ARBA00006484"/>
    </source>
</evidence>
<comment type="caution">
    <text evidence="4">The sequence shown here is derived from an EMBL/GenBank/DDBJ whole genome shotgun (WGS) entry which is preliminary data.</text>
</comment>
<evidence type="ECO:0000256" key="2">
    <source>
        <dbReference type="ARBA" id="ARBA00022857"/>
    </source>
</evidence>
<dbReference type="Gene3D" id="3.40.50.720">
    <property type="entry name" value="NAD(P)-binding Rossmann-like Domain"/>
    <property type="match status" value="1"/>
</dbReference>
<dbReference type="SUPFAM" id="SSF51735">
    <property type="entry name" value="NAD(P)-binding Rossmann-fold domains"/>
    <property type="match status" value="1"/>
</dbReference>
<dbReference type="PANTHER" id="PTHR43180">
    <property type="entry name" value="3-OXOACYL-(ACYL-CARRIER-PROTEIN) REDUCTASE (AFU_ORTHOLOGUE AFUA_6G11210)"/>
    <property type="match status" value="1"/>
</dbReference>
<dbReference type="Proteomes" id="UP001172673">
    <property type="component" value="Unassembled WGS sequence"/>
</dbReference>
<gene>
    <name evidence="4" type="ORF">H2200_002624</name>
</gene>
<evidence type="ECO:0000256" key="3">
    <source>
        <dbReference type="ARBA" id="ARBA00023002"/>
    </source>
</evidence>
<evidence type="ECO:0000313" key="5">
    <source>
        <dbReference type="Proteomes" id="UP001172673"/>
    </source>
</evidence>
<name>A0AA38XJ90_9EURO</name>
<evidence type="ECO:0008006" key="6">
    <source>
        <dbReference type="Google" id="ProtNLM"/>
    </source>
</evidence>
<keyword evidence="5" id="KW-1185">Reference proteome</keyword>
<dbReference type="PROSITE" id="PS00061">
    <property type="entry name" value="ADH_SHORT"/>
    <property type="match status" value="1"/>
</dbReference>
<organism evidence="4 5">
    <name type="scientific">Cladophialophora chaetospira</name>
    <dbReference type="NCBI Taxonomy" id="386627"/>
    <lineage>
        <taxon>Eukaryota</taxon>
        <taxon>Fungi</taxon>
        <taxon>Dikarya</taxon>
        <taxon>Ascomycota</taxon>
        <taxon>Pezizomycotina</taxon>
        <taxon>Eurotiomycetes</taxon>
        <taxon>Chaetothyriomycetidae</taxon>
        <taxon>Chaetothyriales</taxon>
        <taxon>Herpotrichiellaceae</taxon>
        <taxon>Cladophialophora</taxon>
    </lineage>
</organism>
<evidence type="ECO:0000313" key="4">
    <source>
        <dbReference type="EMBL" id="KAJ9614487.1"/>
    </source>
</evidence>
<protein>
    <recommendedName>
        <fullName evidence="6">5'-hydroxyaverantin dehydrogenase</fullName>
    </recommendedName>
</protein>
<dbReference type="PANTHER" id="PTHR43180:SF33">
    <property type="entry name" value="15-HYDROXYPROSTAGLANDIN DEHYDROGENASE [NAD(+)]-LIKE"/>
    <property type="match status" value="1"/>
</dbReference>
<comment type="similarity">
    <text evidence="1">Belongs to the short-chain dehydrogenases/reductases (SDR) family.</text>
</comment>
<accession>A0AA38XJ90</accession>
<dbReference type="AlphaFoldDB" id="A0AA38XJ90"/>
<reference evidence="4" key="1">
    <citation type="submission" date="2022-10" db="EMBL/GenBank/DDBJ databases">
        <title>Culturing micro-colonial fungi from biological soil crusts in the Mojave desert and describing Neophaeococcomyces mojavensis, and introducing the new genera and species Taxawa tesnikishii.</title>
        <authorList>
            <person name="Kurbessoian T."/>
            <person name="Stajich J.E."/>
        </authorList>
    </citation>
    <scope>NUCLEOTIDE SEQUENCE</scope>
    <source>
        <strain evidence="4">TK_41</strain>
    </source>
</reference>